<dbReference type="InterPro" id="IPR036890">
    <property type="entry name" value="HATPase_C_sf"/>
</dbReference>
<dbReference type="AlphaFoldDB" id="A0A447KMZ5"/>
<keyword evidence="5" id="KW-0808">Transferase</keyword>
<dbReference type="Proteomes" id="UP000281391">
    <property type="component" value="Chromosome"/>
</dbReference>
<dbReference type="PANTHER" id="PTHR43065">
    <property type="entry name" value="SENSOR HISTIDINE KINASE"/>
    <property type="match status" value="1"/>
</dbReference>
<dbReference type="Gene3D" id="3.30.565.10">
    <property type="entry name" value="Histidine kinase-like ATPase, C-terminal domain"/>
    <property type="match status" value="1"/>
</dbReference>
<organism evidence="5 6">
    <name type="scientific">Serratia odorifera</name>
    <dbReference type="NCBI Taxonomy" id="618"/>
    <lineage>
        <taxon>Bacteria</taxon>
        <taxon>Pseudomonadati</taxon>
        <taxon>Pseudomonadota</taxon>
        <taxon>Gammaproteobacteria</taxon>
        <taxon>Enterobacterales</taxon>
        <taxon>Yersiniaceae</taxon>
        <taxon>Serratia</taxon>
    </lineage>
</organism>
<dbReference type="Pfam" id="PF02518">
    <property type="entry name" value="HATPase_c"/>
    <property type="match status" value="1"/>
</dbReference>
<dbReference type="RefSeq" id="WP_241972059.1">
    <property type="nucleotide sequence ID" value="NZ_LR134117.1"/>
</dbReference>
<dbReference type="SUPFAM" id="SSF55874">
    <property type="entry name" value="ATPase domain of HSP90 chaperone/DNA topoisomerase II/histidine kinase"/>
    <property type="match status" value="1"/>
</dbReference>
<dbReference type="InterPro" id="IPR004358">
    <property type="entry name" value="Sig_transdc_His_kin-like_C"/>
</dbReference>
<evidence type="ECO:0000259" key="4">
    <source>
        <dbReference type="PROSITE" id="PS50109"/>
    </source>
</evidence>
<evidence type="ECO:0000256" key="2">
    <source>
        <dbReference type="ARBA" id="ARBA00012438"/>
    </source>
</evidence>
<dbReference type="SMART" id="SM00387">
    <property type="entry name" value="HATPase_c"/>
    <property type="match status" value="1"/>
</dbReference>
<feature type="domain" description="Histidine kinase" evidence="4">
    <location>
        <begin position="1"/>
        <end position="112"/>
    </location>
</feature>
<dbReference type="EMBL" id="LR134117">
    <property type="protein sequence ID" value="VDZ53880.1"/>
    <property type="molecule type" value="Genomic_DNA"/>
</dbReference>
<dbReference type="PROSITE" id="PS50109">
    <property type="entry name" value="HIS_KIN"/>
    <property type="match status" value="1"/>
</dbReference>
<protein>
    <recommendedName>
        <fullName evidence="2">histidine kinase</fullName>
        <ecNumber evidence="2">2.7.13.3</ecNumber>
    </recommendedName>
</protein>
<dbReference type="EC" id="2.7.13.3" evidence="2"/>
<reference evidence="5 6" key="1">
    <citation type="submission" date="2018-12" db="EMBL/GenBank/DDBJ databases">
        <authorList>
            <consortium name="Pathogen Informatics"/>
        </authorList>
    </citation>
    <scope>NUCLEOTIDE SEQUENCE [LARGE SCALE GENOMIC DNA]</scope>
    <source>
        <strain evidence="5 6">NCTC11214</strain>
    </source>
</reference>
<dbReference type="KEGG" id="sof:NCTC11214_01223"/>
<sequence>MPPPLWIEQILHNIVSNAIQAQCENAPGSAWITLHATSDDVGMTLTLADGGPGLTPQALQQVFMPFFTTRAHGIGLGMALADTLVQRLNGKIEVANVAGQGARFTLWFPLTTQVE</sequence>
<comment type="catalytic activity">
    <reaction evidence="1">
        <text>ATP + protein L-histidine = ADP + protein N-phospho-L-histidine.</text>
        <dbReference type="EC" id="2.7.13.3"/>
    </reaction>
</comment>
<dbReference type="InterPro" id="IPR005467">
    <property type="entry name" value="His_kinase_dom"/>
</dbReference>
<evidence type="ECO:0000256" key="1">
    <source>
        <dbReference type="ARBA" id="ARBA00000085"/>
    </source>
</evidence>
<evidence type="ECO:0000256" key="3">
    <source>
        <dbReference type="ARBA" id="ARBA00022553"/>
    </source>
</evidence>
<dbReference type="GO" id="GO:0004673">
    <property type="term" value="F:protein histidine kinase activity"/>
    <property type="evidence" value="ECO:0007669"/>
    <property type="project" value="UniProtKB-EC"/>
</dbReference>
<proteinExistence type="predicted"/>
<evidence type="ECO:0000313" key="5">
    <source>
        <dbReference type="EMBL" id="VDZ53880.1"/>
    </source>
</evidence>
<dbReference type="InterPro" id="IPR003594">
    <property type="entry name" value="HATPase_dom"/>
</dbReference>
<name>A0A447KMZ5_SEROD</name>
<gene>
    <name evidence="5" type="primary">zraS</name>
    <name evidence="5" type="ORF">NCTC11214_01223</name>
</gene>
<evidence type="ECO:0000313" key="6">
    <source>
        <dbReference type="Proteomes" id="UP000281391"/>
    </source>
</evidence>
<keyword evidence="3" id="KW-0597">Phosphoprotein</keyword>
<accession>A0A447KMZ5</accession>
<dbReference type="PRINTS" id="PR00344">
    <property type="entry name" value="BCTRLSENSOR"/>
</dbReference>